<organism evidence="2 3">
    <name type="scientific">Mesobacillus selenatarsenatis (strain DSM 18680 / JCM 14380 / FERM P-15431 / SF-1)</name>
    <dbReference type="NCBI Taxonomy" id="1321606"/>
    <lineage>
        <taxon>Bacteria</taxon>
        <taxon>Bacillati</taxon>
        <taxon>Bacillota</taxon>
        <taxon>Bacilli</taxon>
        <taxon>Bacillales</taxon>
        <taxon>Bacillaceae</taxon>
        <taxon>Mesobacillus</taxon>
    </lineage>
</organism>
<evidence type="ECO:0000313" key="2">
    <source>
        <dbReference type="EMBL" id="GAM16568.1"/>
    </source>
</evidence>
<dbReference type="OrthoDB" id="2972455at2"/>
<name>A0A0A8X9G4_MESS1</name>
<feature type="transmembrane region" description="Helical" evidence="1">
    <location>
        <begin position="46"/>
        <end position="64"/>
    </location>
</feature>
<dbReference type="RefSeq" id="WP_041968156.1">
    <property type="nucleotide sequence ID" value="NZ_BASE01000134.1"/>
</dbReference>
<protein>
    <submittedName>
        <fullName evidence="2">Uncharacterized protein</fullName>
    </submittedName>
</protein>
<keyword evidence="1" id="KW-1133">Transmembrane helix</keyword>
<dbReference type="EMBL" id="BASE01000134">
    <property type="protein sequence ID" value="GAM16568.1"/>
    <property type="molecule type" value="Genomic_DNA"/>
</dbReference>
<sequence length="71" mass="7873">MIFRLFVLTIGFGLAVSGGISSIAYLNMIVAGHGLDEYLAFVSRRVECYLLPAGIGIIWLSIYWPHNNDIN</sequence>
<keyword evidence="1" id="KW-0812">Transmembrane</keyword>
<dbReference type="STRING" id="1321606.SAMD00020551_4797"/>
<dbReference type="AlphaFoldDB" id="A0A0A8X9G4"/>
<reference evidence="2 3" key="1">
    <citation type="submission" date="2013-06" db="EMBL/GenBank/DDBJ databases">
        <title>Whole genome shotgun sequence of Bacillus selenatarsenatis SF-1.</title>
        <authorList>
            <person name="Kuroda M."/>
            <person name="Sei K."/>
            <person name="Yamashita M."/>
            <person name="Ike M."/>
        </authorList>
    </citation>
    <scope>NUCLEOTIDE SEQUENCE [LARGE SCALE GENOMIC DNA]</scope>
    <source>
        <strain evidence="2 3">SF-1</strain>
    </source>
</reference>
<gene>
    <name evidence="2" type="ORF">SAMD00020551_4797</name>
</gene>
<dbReference type="Pfam" id="PF26135">
    <property type="entry name" value="YuzI"/>
    <property type="match status" value="1"/>
</dbReference>
<accession>A0A0A8X9G4</accession>
<evidence type="ECO:0000313" key="3">
    <source>
        <dbReference type="Proteomes" id="UP000031014"/>
    </source>
</evidence>
<feature type="transmembrane region" description="Helical" evidence="1">
    <location>
        <begin position="6"/>
        <end position="26"/>
    </location>
</feature>
<keyword evidence="3" id="KW-1185">Reference proteome</keyword>
<evidence type="ECO:0000256" key="1">
    <source>
        <dbReference type="SAM" id="Phobius"/>
    </source>
</evidence>
<comment type="caution">
    <text evidence="2">The sequence shown here is derived from an EMBL/GenBank/DDBJ whole genome shotgun (WGS) entry which is preliminary data.</text>
</comment>
<proteinExistence type="predicted"/>
<dbReference type="InterPro" id="IPR058887">
    <property type="entry name" value="YuzI-like"/>
</dbReference>
<keyword evidence="1" id="KW-0472">Membrane</keyword>
<dbReference type="Proteomes" id="UP000031014">
    <property type="component" value="Unassembled WGS sequence"/>
</dbReference>